<keyword evidence="2" id="KW-1185">Reference proteome</keyword>
<organism evidence="1 2">
    <name type="scientific">Colletotrichum navitas</name>
    <dbReference type="NCBI Taxonomy" id="681940"/>
    <lineage>
        <taxon>Eukaryota</taxon>
        <taxon>Fungi</taxon>
        <taxon>Dikarya</taxon>
        <taxon>Ascomycota</taxon>
        <taxon>Pezizomycotina</taxon>
        <taxon>Sordariomycetes</taxon>
        <taxon>Hypocreomycetidae</taxon>
        <taxon>Glomerellales</taxon>
        <taxon>Glomerellaceae</taxon>
        <taxon>Colletotrichum</taxon>
        <taxon>Colletotrichum graminicola species complex</taxon>
    </lineage>
</organism>
<protein>
    <submittedName>
        <fullName evidence="1">Uncharacterized protein</fullName>
    </submittedName>
</protein>
<dbReference type="AlphaFoldDB" id="A0AAD8PIZ1"/>
<gene>
    <name evidence="1" type="ORF">LY79DRAFT_675445</name>
</gene>
<dbReference type="EMBL" id="JAHLJV010000273">
    <property type="protein sequence ID" value="KAK1561579.1"/>
    <property type="molecule type" value="Genomic_DNA"/>
</dbReference>
<name>A0AAD8PIZ1_9PEZI</name>
<comment type="caution">
    <text evidence="1">The sequence shown here is derived from an EMBL/GenBank/DDBJ whole genome shotgun (WGS) entry which is preliminary data.</text>
</comment>
<dbReference type="Proteomes" id="UP001230504">
    <property type="component" value="Unassembled WGS sequence"/>
</dbReference>
<evidence type="ECO:0000313" key="1">
    <source>
        <dbReference type="EMBL" id="KAK1561579.1"/>
    </source>
</evidence>
<evidence type="ECO:0000313" key="2">
    <source>
        <dbReference type="Proteomes" id="UP001230504"/>
    </source>
</evidence>
<accession>A0AAD8PIZ1</accession>
<dbReference type="RefSeq" id="XP_060406737.1">
    <property type="nucleotide sequence ID" value="XM_060564444.1"/>
</dbReference>
<reference evidence="1" key="1">
    <citation type="submission" date="2021-06" db="EMBL/GenBank/DDBJ databases">
        <title>Comparative genomics, transcriptomics and evolutionary studies reveal genomic signatures of adaptation to plant cell wall in hemibiotrophic fungi.</title>
        <authorList>
            <consortium name="DOE Joint Genome Institute"/>
            <person name="Baroncelli R."/>
            <person name="Diaz J.F."/>
            <person name="Benocci T."/>
            <person name="Peng M."/>
            <person name="Battaglia E."/>
            <person name="Haridas S."/>
            <person name="Andreopoulos W."/>
            <person name="Labutti K."/>
            <person name="Pangilinan J."/>
            <person name="Floch G.L."/>
            <person name="Makela M.R."/>
            <person name="Henrissat B."/>
            <person name="Grigoriev I.V."/>
            <person name="Crouch J.A."/>
            <person name="De Vries R.P."/>
            <person name="Sukno S.A."/>
            <person name="Thon M.R."/>
        </authorList>
    </citation>
    <scope>NUCLEOTIDE SEQUENCE</scope>
    <source>
        <strain evidence="1">CBS 125086</strain>
    </source>
</reference>
<dbReference type="GeneID" id="85448684"/>
<sequence>MLAETPFGTMMRFVSWMEEITSEHTVKSGKQPQIALIAHFGSCFDHVNLIRTMMKNDVAMLKVMLADSLTMFKVLKGKNCAKLTALRDKAFLVYNPNYKEIVGLNLYKPKCKMSDMFIKAKSYIKMYNYTNRFL</sequence>
<proteinExistence type="predicted"/>